<feature type="compositionally biased region" description="Low complexity" evidence="1">
    <location>
        <begin position="50"/>
        <end position="64"/>
    </location>
</feature>
<dbReference type="Proteomes" id="UP000016930">
    <property type="component" value="Unassembled WGS sequence"/>
</dbReference>
<sequence length="316" mass="36024">MPRVPESPSEILRSISIEPRFCPRYLCEEYLRSPEVFPRFSDFFEDETTPETGTHSPSEPSSSEEICRIHESTITEIPEGWIEYHKLMNQFAGKHYINKDLHVIVFGIEDHNILPSMVQVASDFRSKLQQAELWEQVPKDADMIIDAEDKHCFYLVSHETCMVFLVDTDPKTGPITVTPHPEEYYSIGISLLDHKPQSGLPAGIESVFWESVHSELDYLVEELKVDSSSDDHMREAILQEIAWYHLILTCAADKDYPSFLSLLTFMSSAIYDLGCLPLLFLDETWGHKLKAAEILGVPPALALIKEARDCHHGNSE</sequence>
<name>M2PUA2_CERS8</name>
<evidence type="ECO:0000256" key="1">
    <source>
        <dbReference type="SAM" id="MobiDB-lite"/>
    </source>
</evidence>
<dbReference type="HOGENOM" id="CLU_879990_0_0_1"/>
<reference evidence="2 3" key="1">
    <citation type="journal article" date="2012" name="Proc. Natl. Acad. Sci. U.S.A.">
        <title>Comparative genomics of Ceriporiopsis subvermispora and Phanerochaete chrysosporium provide insight into selective ligninolysis.</title>
        <authorList>
            <person name="Fernandez-Fueyo E."/>
            <person name="Ruiz-Duenas F.J."/>
            <person name="Ferreira P."/>
            <person name="Floudas D."/>
            <person name="Hibbett D.S."/>
            <person name="Canessa P."/>
            <person name="Larrondo L.F."/>
            <person name="James T.Y."/>
            <person name="Seelenfreund D."/>
            <person name="Lobos S."/>
            <person name="Polanco R."/>
            <person name="Tello M."/>
            <person name="Honda Y."/>
            <person name="Watanabe T."/>
            <person name="Watanabe T."/>
            <person name="Ryu J.S."/>
            <person name="Kubicek C.P."/>
            <person name="Schmoll M."/>
            <person name="Gaskell J."/>
            <person name="Hammel K.E."/>
            <person name="St John F.J."/>
            <person name="Vanden Wymelenberg A."/>
            <person name="Sabat G."/>
            <person name="Splinter BonDurant S."/>
            <person name="Syed K."/>
            <person name="Yadav J.S."/>
            <person name="Doddapaneni H."/>
            <person name="Subramanian V."/>
            <person name="Lavin J.L."/>
            <person name="Oguiza J.A."/>
            <person name="Perez G."/>
            <person name="Pisabarro A.G."/>
            <person name="Ramirez L."/>
            <person name="Santoyo F."/>
            <person name="Master E."/>
            <person name="Coutinho P.M."/>
            <person name="Henrissat B."/>
            <person name="Lombard V."/>
            <person name="Magnuson J.K."/>
            <person name="Kuees U."/>
            <person name="Hori C."/>
            <person name="Igarashi K."/>
            <person name="Samejima M."/>
            <person name="Held B.W."/>
            <person name="Barry K.W."/>
            <person name="LaButti K.M."/>
            <person name="Lapidus A."/>
            <person name="Lindquist E.A."/>
            <person name="Lucas S.M."/>
            <person name="Riley R."/>
            <person name="Salamov A.A."/>
            <person name="Hoffmeister D."/>
            <person name="Schwenk D."/>
            <person name="Hadar Y."/>
            <person name="Yarden O."/>
            <person name="de Vries R.P."/>
            <person name="Wiebenga A."/>
            <person name="Stenlid J."/>
            <person name="Eastwood D."/>
            <person name="Grigoriev I.V."/>
            <person name="Berka R.M."/>
            <person name="Blanchette R.A."/>
            <person name="Kersten P."/>
            <person name="Martinez A.T."/>
            <person name="Vicuna R."/>
            <person name="Cullen D."/>
        </authorList>
    </citation>
    <scope>NUCLEOTIDE SEQUENCE [LARGE SCALE GENOMIC DNA]</scope>
    <source>
        <strain evidence="2 3">B</strain>
    </source>
</reference>
<feature type="region of interest" description="Disordered" evidence="1">
    <location>
        <begin position="46"/>
        <end position="65"/>
    </location>
</feature>
<proteinExistence type="predicted"/>
<gene>
    <name evidence="2" type="ORF">CERSUDRAFT_91028</name>
</gene>
<evidence type="ECO:0000313" key="2">
    <source>
        <dbReference type="EMBL" id="EMD40314.1"/>
    </source>
</evidence>
<organism evidence="2 3">
    <name type="scientific">Ceriporiopsis subvermispora (strain B)</name>
    <name type="common">White-rot fungus</name>
    <name type="synonym">Gelatoporia subvermispora</name>
    <dbReference type="NCBI Taxonomy" id="914234"/>
    <lineage>
        <taxon>Eukaryota</taxon>
        <taxon>Fungi</taxon>
        <taxon>Dikarya</taxon>
        <taxon>Basidiomycota</taxon>
        <taxon>Agaricomycotina</taxon>
        <taxon>Agaricomycetes</taxon>
        <taxon>Polyporales</taxon>
        <taxon>Gelatoporiaceae</taxon>
        <taxon>Gelatoporia</taxon>
    </lineage>
</organism>
<protein>
    <submittedName>
        <fullName evidence="2">Uncharacterized protein</fullName>
    </submittedName>
</protein>
<accession>M2PUA2</accession>
<dbReference type="EMBL" id="KB445792">
    <property type="protein sequence ID" value="EMD40314.1"/>
    <property type="molecule type" value="Genomic_DNA"/>
</dbReference>
<evidence type="ECO:0000313" key="3">
    <source>
        <dbReference type="Proteomes" id="UP000016930"/>
    </source>
</evidence>
<dbReference type="AlphaFoldDB" id="M2PUA2"/>
<keyword evidence="3" id="KW-1185">Reference proteome</keyword>